<evidence type="ECO:0008006" key="3">
    <source>
        <dbReference type="Google" id="ProtNLM"/>
    </source>
</evidence>
<dbReference type="EMBL" id="JAAQHG020000152">
    <property type="protein sequence ID" value="KAL1581799.1"/>
    <property type="molecule type" value="Genomic_DNA"/>
</dbReference>
<dbReference type="Proteomes" id="UP000803884">
    <property type="component" value="Unassembled WGS sequence"/>
</dbReference>
<reference evidence="1 2" key="1">
    <citation type="journal article" date="2020" name="Microbiol. Resour. Announc.">
        <title>Draft Genome Sequence of a Cladosporium Species Isolated from the Mesophotic Ascidian Didemnum maculosum.</title>
        <authorList>
            <person name="Gioti A."/>
            <person name="Siaperas R."/>
            <person name="Nikolaivits E."/>
            <person name="Le Goff G."/>
            <person name="Ouazzani J."/>
            <person name="Kotoulas G."/>
            <person name="Topakas E."/>
        </authorList>
    </citation>
    <scope>NUCLEOTIDE SEQUENCE [LARGE SCALE GENOMIC DNA]</scope>
    <source>
        <strain evidence="1 2">TM138-S3</strain>
    </source>
</reference>
<keyword evidence="2" id="KW-1185">Reference proteome</keyword>
<protein>
    <recommendedName>
        <fullName evidence="3">F-box domain-containing protein</fullName>
    </recommendedName>
</protein>
<evidence type="ECO:0000313" key="1">
    <source>
        <dbReference type="EMBL" id="KAL1581799.1"/>
    </source>
</evidence>
<accession>A0AB34K9Y2</accession>
<name>A0AB34K9Y2_9PEZI</name>
<comment type="caution">
    <text evidence="1">The sequence shown here is derived from an EMBL/GenBank/DDBJ whole genome shotgun (WGS) entry which is preliminary data.</text>
</comment>
<evidence type="ECO:0000313" key="2">
    <source>
        <dbReference type="Proteomes" id="UP000803884"/>
    </source>
</evidence>
<gene>
    <name evidence="1" type="ORF">WHR41_09407</name>
</gene>
<dbReference type="AlphaFoldDB" id="A0AB34K9Y2"/>
<dbReference type="GeneID" id="96010848"/>
<proteinExistence type="predicted"/>
<sequence length="211" mass="23989">MSGLSSLPVELLVHVFESATRLRDAAALSEADKRLHDIWNERNDQIIAAVLQCQIPAFEDALGLALAEASIEALPPSNPDTIDAILYTTGKLPLRAHVRRLLENAQLADSATCVWSAWIAGLKLSNYRRRLKYSSPHASYYLIRKLVLSSRCRYARLRDELYSRLNECPEEDLNIHDELCTYLCGRCPNEERVKHGISRNREDWSAIEELE</sequence>
<organism evidence="1 2">
    <name type="scientific">Cladosporium halotolerans</name>
    <dbReference type="NCBI Taxonomy" id="1052096"/>
    <lineage>
        <taxon>Eukaryota</taxon>
        <taxon>Fungi</taxon>
        <taxon>Dikarya</taxon>
        <taxon>Ascomycota</taxon>
        <taxon>Pezizomycotina</taxon>
        <taxon>Dothideomycetes</taxon>
        <taxon>Dothideomycetidae</taxon>
        <taxon>Cladosporiales</taxon>
        <taxon>Cladosporiaceae</taxon>
        <taxon>Cladosporium</taxon>
    </lineage>
</organism>
<dbReference type="RefSeq" id="XP_069224908.1">
    <property type="nucleotide sequence ID" value="XM_069378010.1"/>
</dbReference>